<protein>
    <recommendedName>
        <fullName evidence="4">DUF975 family protein</fullName>
    </recommendedName>
</protein>
<proteinExistence type="predicted"/>
<keyword evidence="3" id="KW-1185">Reference proteome</keyword>
<evidence type="ECO:0000313" key="2">
    <source>
        <dbReference type="EMBL" id="MFJ1269890.1"/>
    </source>
</evidence>
<keyword evidence="1" id="KW-0812">Transmembrane</keyword>
<evidence type="ECO:0000256" key="1">
    <source>
        <dbReference type="SAM" id="Phobius"/>
    </source>
</evidence>
<feature type="transmembrane region" description="Helical" evidence="1">
    <location>
        <begin position="29"/>
        <end position="58"/>
    </location>
</feature>
<feature type="transmembrane region" description="Helical" evidence="1">
    <location>
        <begin position="159"/>
        <end position="180"/>
    </location>
</feature>
<dbReference type="Proteomes" id="UP001615550">
    <property type="component" value="Unassembled WGS sequence"/>
</dbReference>
<reference evidence="2 3" key="1">
    <citation type="submission" date="2024-08" db="EMBL/GenBank/DDBJ databases">
        <title>Draft Genome Sequence of Legionella lytica strain DSB2004, Isolated From a Fire Sprinkler System.</title>
        <authorList>
            <person name="Everhart A.D."/>
            <person name="Kidane D.T."/>
            <person name="Farone A.L."/>
            <person name="Farone M.B."/>
        </authorList>
    </citation>
    <scope>NUCLEOTIDE SEQUENCE [LARGE SCALE GENOMIC DNA]</scope>
    <source>
        <strain evidence="2 3">DSB2004</strain>
    </source>
</reference>
<evidence type="ECO:0000313" key="3">
    <source>
        <dbReference type="Proteomes" id="UP001615550"/>
    </source>
</evidence>
<name>A0ABW8DEF0_9GAMM</name>
<feature type="transmembrane region" description="Helical" evidence="1">
    <location>
        <begin position="78"/>
        <end position="111"/>
    </location>
</feature>
<sequence length="290" mass="34180">MSILNTNQQKIHGQIMYKKAWQLLSEKKCLFLFSVLGSLVLFITALSLLYFTHVLIQYISSPIITELQLQKAYTSIEIIFKILFLLLTYFIGIFILFTTNSAIILCTQELINNRRFSINQLFFTLYMRKLKIFQWAIFFGLIGLLINILEFLSDTITNFIISFIGFSFYSLSWMVVPIILEKNLSPTEAIYEAKDLLVHGLWQNRFFIRNWYLGWRLWIGQMLFMGLFFFTFSSHFPERYKTITMVIALVGGAFFILLQSLLYTILKVMAYEYITNPSFNKKIHQSENFT</sequence>
<gene>
    <name evidence="2" type="ORF">ACD661_15110</name>
</gene>
<feature type="transmembrane region" description="Helical" evidence="1">
    <location>
        <begin position="132"/>
        <end position="153"/>
    </location>
</feature>
<dbReference type="RefSeq" id="WP_400188705.1">
    <property type="nucleotide sequence ID" value="NZ_JBGORX010000010.1"/>
</dbReference>
<keyword evidence="1" id="KW-0472">Membrane</keyword>
<organism evidence="2 3">
    <name type="scientific">Legionella lytica</name>
    <dbReference type="NCBI Taxonomy" id="96232"/>
    <lineage>
        <taxon>Bacteria</taxon>
        <taxon>Pseudomonadati</taxon>
        <taxon>Pseudomonadota</taxon>
        <taxon>Gammaproteobacteria</taxon>
        <taxon>Legionellales</taxon>
        <taxon>Legionellaceae</taxon>
        <taxon>Legionella</taxon>
    </lineage>
</organism>
<comment type="caution">
    <text evidence="2">The sequence shown here is derived from an EMBL/GenBank/DDBJ whole genome shotgun (WGS) entry which is preliminary data.</text>
</comment>
<accession>A0ABW8DEF0</accession>
<feature type="transmembrane region" description="Helical" evidence="1">
    <location>
        <begin position="215"/>
        <end position="236"/>
    </location>
</feature>
<dbReference type="EMBL" id="JBGORX010000010">
    <property type="protein sequence ID" value="MFJ1269890.1"/>
    <property type="molecule type" value="Genomic_DNA"/>
</dbReference>
<keyword evidence="1" id="KW-1133">Transmembrane helix</keyword>
<evidence type="ECO:0008006" key="4">
    <source>
        <dbReference type="Google" id="ProtNLM"/>
    </source>
</evidence>
<feature type="transmembrane region" description="Helical" evidence="1">
    <location>
        <begin position="242"/>
        <end position="266"/>
    </location>
</feature>